<dbReference type="EMBL" id="QKZU01000006">
    <property type="protein sequence ID" value="PZX57685.1"/>
    <property type="molecule type" value="Genomic_DNA"/>
</dbReference>
<evidence type="ECO:0000256" key="6">
    <source>
        <dbReference type="RuleBase" id="RU000489"/>
    </source>
</evidence>
<dbReference type="InterPro" id="IPR017853">
    <property type="entry name" value="GH"/>
</dbReference>
<evidence type="ECO:0000313" key="10">
    <source>
        <dbReference type="Proteomes" id="UP000249115"/>
    </source>
</evidence>
<dbReference type="PROSITE" id="PS01095">
    <property type="entry name" value="GH18_1"/>
    <property type="match status" value="1"/>
</dbReference>
<accession>A0A2W7S3S4</accession>
<reference evidence="9 10" key="1">
    <citation type="submission" date="2018-06" db="EMBL/GenBank/DDBJ databases">
        <title>Genomic Encyclopedia of Archaeal and Bacterial Type Strains, Phase II (KMG-II): from individual species to whole genera.</title>
        <authorList>
            <person name="Goeker M."/>
        </authorList>
    </citation>
    <scope>NUCLEOTIDE SEQUENCE [LARGE SCALE GENOMIC DNA]</scope>
    <source>
        <strain evidence="9 10">DSM 22686</strain>
    </source>
</reference>
<comment type="caution">
    <text evidence="9">The sequence shown here is derived from an EMBL/GenBank/DDBJ whole genome shotgun (WGS) entry which is preliminary data.</text>
</comment>
<proteinExistence type="inferred from homology"/>
<dbReference type="InterPro" id="IPR029070">
    <property type="entry name" value="Chitinase_insertion_sf"/>
</dbReference>
<dbReference type="SUPFAM" id="SSF54556">
    <property type="entry name" value="Chitinase insertion domain"/>
    <property type="match status" value="1"/>
</dbReference>
<dbReference type="InterPro" id="IPR001223">
    <property type="entry name" value="Glyco_hydro18_cat"/>
</dbReference>
<keyword evidence="3 6" id="KW-0378">Hydrolase</keyword>
<evidence type="ECO:0000256" key="7">
    <source>
        <dbReference type="RuleBase" id="RU004453"/>
    </source>
</evidence>
<dbReference type="EC" id="3.2.1.14" evidence="2"/>
<evidence type="ECO:0000256" key="1">
    <source>
        <dbReference type="ARBA" id="ARBA00000822"/>
    </source>
</evidence>
<name>A0A2W7S3S4_9BACT</name>
<dbReference type="InterPro" id="IPR050314">
    <property type="entry name" value="Glycosyl_Hydrlase_18"/>
</dbReference>
<evidence type="ECO:0000259" key="8">
    <source>
        <dbReference type="PROSITE" id="PS51910"/>
    </source>
</evidence>
<feature type="domain" description="GH18" evidence="8">
    <location>
        <begin position="55"/>
        <end position="420"/>
    </location>
</feature>
<dbReference type="GO" id="GO:0005975">
    <property type="term" value="P:carbohydrate metabolic process"/>
    <property type="evidence" value="ECO:0007669"/>
    <property type="project" value="InterPro"/>
</dbReference>
<evidence type="ECO:0000313" key="9">
    <source>
        <dbReference type="EMBL" id="PZX57685.1"/>
    </source>
</evidence>
<evidence type="ECO:0000256" key="3">
    <source>
        <dbReference type="ARBA" id="ARBA00022801"/>
    </source>
</evidence>
<dbReference type="Gene3D" id="3.20.20.80">
    <property type="entry name" value="Glycosidases"/>
    <property type="match status" value="1"/>
</dbReference>
<evidence type="ECO:0000256" key="4">
    <source>
        <dbReference type="ARBA" id="ARBA00023024"/>
    </source>
</evidence>
<protein>
    <recommendedName>
        <fullName evidence="2">chitinase</fullName>
        <ecNumber evidence="2">3.2.1.14</ecNumber>
    </recommendedName>
</protein>
<dbReference type="InterPro" id="IPR001579">
    <property type="entry name" value="Glyco_hydro_18_chit_AS"/>
</dbReference>
<dbReference type="SMART" id="SM00636">
    <property type="entry name" value="Glyco_18"/>
    <property type="match status" value="1"/>
</dbReference>
<keyword evidence="4" id="KW-0119">Carbohydrate metabolism</keyword>
<dbReference type="GO" id="GO:0008061">
    <property type="term" value="F:chitin binding"/>
    <property type="evidence" value="ECO:0007669"/>
    <property type="project" value="InterPro"/>
</dbReference>
<keyword evidence="4" id="KW-0624">Polysaccharide degradation</keyword>
<dbReference type="PROSITE" id="PS51910">
    <property type="entry name" value="GH18_2"/>
    <property type="match status" value="1"/>
</dbReference>
<dbReference type="Pfam" id="PF00704">
    <property type="entry name" value="Glyco_hydro_18"/>
    <property type="match status" value="1"/>
</dbReference>
<dbReference type="Gene3D" id="3.10.50.10">
    <property type="match status" value="1"/>
</dbReference>
<dbReference type="GO" id="GO:0006032">
    <property type="term" value="P:chitin catabolic process"/>
    <property type="evidence" value="ECO:0007669"/>
    <property type="project" value="UniProtKB-KW"/>
</dbReference>
<sequence>MLLPRNYQQRPTGIKLNWKNITVPYLLFLIFNLSCTAPAKNQSKESLQSESTSDPVIMAYYVAERDYRPENIPVEMLTHIIYSFTNVIDGEMKFRNEEVAGPKIEALVKQKDRNSDLKVMIACGGWGADGFSDMALTEESRAKFIKSASDFITKYKLDGMDMDWEYPGISGAGTMARPEDTKNFTALMKGLREMLDKFDSPKLLTFASAGWKRYYDYVEMAEVMKYADYTNVMTYDQVSGVSIYTGHHTPLGDVKSEDIAGTPFKSHLDSLYASGDNLDPDPRSSQKIVDFLIKEGVDPKQIVIGGAFYGRAWKGVPPVNNGLYQLSSGLHIGWMAYHQIRDKYEQDSHFKRFWDEVAQAPYMYNASDSIFLSYDDTVSVALKTKYIMEKGLGGIMFWELGNDTKEKGSLLDAIYKAANE</sequence>
<comment type="similarity">
    <text evidence="7">Belongs to the glycosyl hydrolase 18 family.</text>
</comment>
<evidence type="ECO:0000256" key="2">
    <source>
        <dbReference type="ARBA" id="ARBA00012729"/>
    </source>
</evidence>
<evidence type="ECO:0000256" key="5">
    <source>
        <dbReference type="ARBA" id="ARBA00023295"/>
    </source>
</evidence>
<dbReference type="GO" id="GO:0008843">
    <property type="term" value="F:endochitinase activity"/>
    <property type="evidence" value="ECO:0007669"/>
    <property type="project" value="UniProtKB-EC"/>
</dbReference>
<dbReference type="CDD" id="cd06548">
    <property type="entry name" value="GH18_chitinase"/>
    <property type="match status" value="1"/>
</dbReference>
<dbReference type="SUPFAM" id="SSF51445">
    <property type="entry name" value="(Trans)glycosidases"/>
    <property type="match status" value="1"/>
</dbReference>
<keyword evidence="4" id="KW-0146">Chitin degradation</keyword>
<organism evidence="9 10">
    <name type="scientific">Algoriphagus ratkowskyi</name>
    <dbReference type="NCBI Taxonomy" id="57028"/>
    <lineage>
        <taxon>Bacteria</taxon>
        <taxon>Pseudomonadati</taxon>
        <taxon>Bacteroidota</taxon>
        <taxon>Cytophagia</taxon>
        <taxon>Cytophagales</taxon>
        <taxon>Cyclobacteriaceae</taxon>
        <taxon>Algoriphagus</taxon>
    </lineage>
</organism>
<gene>
    <name evidence="9" type="ORF">LV84_01814</name>
</gene>
<dbReference type="PANTHER" id="PTHR11177:SF317">
    <property type="entry name" value="CHITINASE 12-RELATED"/>
    <property type="match status" value="1"/>
</dbReference>
<dbReference type="PANTHER" id="PTHR11177">
    <property type="entry name" value="CHITINASE"/>
    <property type="match status" value="1"/>
</dbReference>
<keyword evidence="5 6" id="KW-0326">Glycosidase</keyword>
<dbReference type="Proteomes" id="UP000249115">
    <property type="component" value="Unassembled WGS sequence"/>
</dbReference>
<dbReference type="AlphaFoldDB" id="A0A2W7S3S4"/>
<dbReference type="InterPro" id="IPR011583">
    <property type="entry name" value="Chitinase_II/V-like_cat"/>
</dbReference>
<comment type="catalytic activity">
    <reaction evidence="1">
        <text>Random endo-hydrolysis of N-acetyl-beta-D-glucosaminide (1-&gt;4)-beta-linkages in chitin and chitodextrins.</text>
        <dbReference type="EC" id="3.2.1.14"/>
    </reaction>
</comment>